<accession>A0A166TM01</accession>
<dbReference type="EMBL" id="LITQ01000009">
    <property type="protein sequence ID" value="OAA93854.1"/>
    <property type="molecule type" value="Genomic_DNA"/>
</dbReference>
<dbReference type="Proteomes" id="UP000093694">
    <property type="component" value="Unassembled WGS sequence"/>
</dbReference>
<keyword evidence="4" id="KW-0812">Transmembrane</keyword>
<dbReference type="GO" id="GO:0007165">
    <property type="term" value="P:signal transduction"/>
    <property type="evidence" value="ECO:0007669"/>
    <property type="project" value="UniProtKB-KW"/>
</dbReference>
<feature type="transmembrane region" description="Helical" evidence="4">
    <location>
        <begin position="111"/>
        <end position="128"/>
    </location>
</feature>
<dbReference type="Proteomes" id="UP000077384">
    <property type="component" value="Unassembled WGS sequence"/>
</dbReference>
<feature type="transmembrane region" description="Helical" evidence="4">
    <location>
        <begin position="79"/>
        <end position="99"/>
    </location>
</feature>
<dbReference type="Gene3D" id="1.10.287.950">
    <property type="entry name" value="Methyl-accepting chemotaxis protein"/>
    <property type="match status" value="1"/>
</dbReference>
<keyword evidence="4" id="KW-1133">Transmembrane helix</keyword>
<gene>
    <name evidence="6" type="primary">mcp4_6</name>
    <name evidence="7" type="synonym">mcp4_3</name>
    <name evidence="7" type="ORF">CLCOS_15060</name>
    <name evidence="6" type="ORF">WX73_03764</name>
</gene>
<dbReference type="PATRIC" id="fig|1705578.3.peg.3835"/>
<evidence type="ECO:0000256" key="1">
    <source>
        <dbReference type="ARBA" id="ARBA00023224"/>
    </source>
</evidence>
<organism evidence="6 8">
    <name type="scientific">Clostridium coskatii</name>
    <dbReference type="NCBI Taxonomy" id="1705578"/>
    <lineage>
        <taxon>Bacteria</taxon>
        <taxon>Bacillati</taxon>
        <taxon>Bacillota</taxon>
        <taxon>Clostridia</taxon>
        <taxon>Eubacteriales</taxon>
        <taxon>Clostridiaceae</taxon>
        <taxon>Clostridium</taxon>
    </lineage>
</organism>
<dbReference type="PANTHER" id="PTHR32089:SF112">
    <property type="entry name" value="LYSOZYME-LIKE PROTEIN-RELATED"/>
    <property type="match status" value="1"/>
</dbReference>
<evidence type="ECO:0000256" key="3">
    <source>
        <dbReference type="SAM" id="Coils"/>
    </source>
</evidence>
<sequence>MNTKEESFQITFNKKSLKVVLIIYMACCVLSFLFYSSIKLLGLNDNISVISLIMLGIFVLIYGIIFYKCYKCIITQNGFNIKAFNTTKIVLLIITYFQYLYLNFTMHLNSIWLIVFFFVILGALLFDIKMIIESIALSLLCQIIVFVNNPSIFQDKQLIIAESAMKIITIFITLALIFIVVYFASNLLKSIGDKEIELKKEKQKLLDLFGNIAQISGTVLSSSENLSAAIEEQTSSLLEVSETSQSVSKSSGEMLDKSNKNKEILNTLLNANEVVAKKTKDSEDKINYFINITDKNQKSLNDTLSIIMDIKNSIEDTFKSTKDLKQKSRQVDEILNIIGDISEQTNLLALNASIESARAGENGKGFAVVADEIRKLAEGTKQSLNQASTIVDELKNKIDVVQKQMTYNSEKSQTGNSIINETVRGINAMTSNLKLFSNNVLDTNNASTTLFTKTKNVVQFNEEVSNMTKDTISKYEMITETISQNAATSEEIEANINELRNVAEDMNKLIK</sequence>
<feature type="domain" description="Methyl-accepting transducer" evidence="5">
    <location>
        <begin position="229"/>
        <end position="500"/>
    </location>
</feature>
<dbReference type="EMBL" id="LROR01000038">
    <property type="protein sequence ID" value="OBR95182.1"/>
    <property type="molecule type" value="Genomic_DNA"/>
</dbReference>
<dbReference type="AlphaFoldDB" id="A0A166TM01"/>
<feature type="transmembrane region" description="Helical" evidence="4">
    <location>
        <begin position="135"/>
        <end position="153"/>
    </location>
</feature>
<evidence type="ECO:0000256" key="4">
    <source>
        <dbReference type="SAM" id="Phobius"/>
    </source>
</evidence>
<keyword evidence="1 2" id="KW-0807">Transducer</keyword>
<feature type="transmembrane region" description="Helical" evidence="4">
    <location>
        <begin position="165"/>
        <end position="184"/>
    </location>
</feature>
<keyword evidence="3" id="KW-0175">Coiled coil</keyword>
<dbReference type="PROSITE" id="PS50111">
    <property type="entry name" value="CHEMOTAXIS_TRANSDUC_2"/>
    <property type="match status" value="1"/>
</dbReference>
<dbReference type="PANTHER" id="PTHR32089">
    <property type="entry name" value="METHYL-ACCEPTING CHEMOTAXIS PROTEIN MCPB"/>
    <property type="match status" value="1"/>
</dbReference>
<dbReference type="InterPro" id="IPR004089">
    <property type="entry name" value="MCPsignal_dom"/>
</dbReference>
<evidence type="ECO:0000313" key="9">
    <source>
        <dbReference type="Proteomes" id="UP000093694"/>
    </source>
</evidence>
<keyword evidence="9" id="KW-1185">Reference proteome</keyword>
<feature type="transmembrane region" description="Helical" evidence="4">
    <location>
        <begin position="47"/>
        <end position="67"/>
    </location>
</feature>
<dbReference type="Pfam" id="PF00015">
    <property type="entry name" value="MCPsignal"/>
    <property type="match status" value="1"/>
</dbReference>
<keyword evidence="4" id="KW-0472">Membrane</keyword>
<evidence type="ECO:0000313" key="8">
    <source>
        <dbReference type="Proteomes" id="UP000077384"/>
    </source>
</evidence>
<evidence type="ECO:0000313" key="6">
    <source>
        <dbReference type="EMBL" id="OAA93854.1"/>
    </source>
</evidence>
<feature type="coiled-coil region" evidence="3">
    <location>
        <begin position="377"/>
        <end position="404"/>
    </location>
</feature>
<dbReference type="SMART" id="SM00283">
    <property type="entry name" value="MA"/>
    <property type="match status" value="1"/>
</dbReference>
<dbReference type="GO" id="GO:0016020">
    <property type="term" value="C:membrane"/>
    <property type="evidence" value="ECO:0007669"/>
    <property type="project" value="InterPro"/>
</dbReference>
<feature type="transmembrane region" description="Helical" evidence="4">
    <location>
        <begin position="21"/>
        <end position="41"/>
    </location>
</feature>
<protein>
    <submittedName>
        <fullName evidence="6">Methyl-accepting chemotaxis protein 4</fullName>
    </submittedName>
</protein>
<evidence type="ECO:0000259" key="5">
    <source>
        <dbReference type="PROSITE" id="PS50111"/>
    </source>
</evidence>
<comment type="caution">
    <text evidence="6">The sequence shown here is derived from an EMBL/GenBank/DDBJ whole genome shotgun (WGS) entry which is preliminary data.</text>
</comment>
<evidence type="ECO:0000313" key="7">
    <source>
        <dbReference type="EMBL" id="OBR95182.1"/>
    </source>
</evidence>
<name>A0A166TM01_9CLOT</name>
<dbReference type="SUPFAM" id="SSF58104">
    <property type="entry name" value="Methyl-accepting chemotaxis protein (MCP) signaling domain"/>
    <property type="match status" value="1"/>
</dbReference>
<evidence type="ECO:0000256" key="2">
    <source>
        <dbReference type="PROSITE-ProRule" id="PRU00284"/>
    </source>
</evidence>
<reference evidence="7 9" key="2">
    <citation type="journal article" date="2016" name="Front. Microbiol.">
        <title>Industrial Acetogenic Biocatalysts: A Comparative Metabolic and Genomic Analysis.</title>
        <authorList>
            <person name="Bengelsdorf F."/>
            <person name="Poehlein A."/>
            <person name="Sonja S."/>
            <person name="Erz C."/>
            <person name="Hummel T."/>
            <person name="Hoffmeister S."/>
            <person name="Daniel R."/>
            <person name="Durre P."/>
        </authorList>
    </citation>
    <scope>NUCLEOTIDE SEQUENCE [LARGE SCALE GENOMIC DNA]</scope>
    <source>
        <strain evidence="7 9">PTA-10522</strain>
    </source>
</reference>
<dbReference type="RefSeq" id="WP_063600547.1">
    <property type="nucleotide sequence ID" value="NZ_LITQ01000009.1"/>
</dbReference>
<proteinExistence type="predicted"/>
<reference evidence="6 8" key="1">
    <citation type="journal article" date="2015" name="Biotechnol. Bioeng.">
        <title>Genome sequence and phenotypic characterization of Caulobacter segnis.</title>
        <authorList>
            <person name="Patel S."/>
            <person name="Fletcher B."/>
            <person name="Scott D.C."/>
            <person name="Ely B."/>
        </authorList>
    </citation>
    <scope>NUCLEOTIDE SEQUENCE [LARGE SCALE GENOMIC DNA]</scope>
    <source>
        <strain evidence="6 8">PS02</strain>
    </source>
</reference>